<feature type="transmembrane region" description="Helical" evidence="9">
    <location>
        <begin position="311"/>
        <end position="330"/>
    </location>
</feature>
<keyword evidence="7 9" id="KW-0472">Membrane</keyword>
<dbReference type="EMBL" id="JBHLWV010000005">
    <property type="protein sequence ID" value="MFC0313505.1"/>
    <property type="molecule type" value="Genomic_DNA"/>
</dbReference>
<evidence type="ECO:0000256" key="3">
    <source>
        <dbReference type="ARBA" id="ARBA00022448"/>
    </source>
</evidence>
<dbReference type="SUPFAM" id="SSF144083">
    <property type="entry name" value="Magnesium transport protein CorA, transmembrane region"/>
    <property type="match status" value="1"/>
</dbReference>
<evidence type="ECO:0000256" key="2">
    <source>
        <dbReference type="ARBA" id="ARBA00009765"/>
    </source>
</evidence>
<proteinExistence type="inferred from homology"/>
<evidence type="ECO:0000313" key="10">
    <source>
        <dbReference type="EMBL" id="MFC0313505.1"/>
    </source>
</evidence>
<organism evidence="10 11">
    <name type="scientific">Gordonia phosphorivorans</name>
    <dbReference type="NCBI Taxonomy" id="1056982"/>
    <lineage>
        <taxon>Bacteria</taxon>
        <taxon>Bacillati</taxon>
        <taxon>Actinomycetota</taxon>
        <taxon>Actinomycetes</taxon>
        <taxon>Mycobacteriales</taxon>
        <taxon>Gordoniaceae</taxon>
        <taxon>Gordonia</taxon>
    </lineage>
</organism>
<evidence type="ECO:0000256" key="6">
    <source>
        <dbReference type="ARBA" id="ARBA00022989"/>
    </source>
</evidence>
<keyword evidence="4" id="KW-1003">Cell membrane</keyword>
<protein>
    <submittedName>
        <fullName evidence="10">Magnesium and cobalt transport protein CorA</fullName>
    </submittedName>
</protein>
<dbReference type="CDD" id="cd12830">
    <property type="entry name" value="MtCorA-like"/>
    <property type="match status" value="1"/>
</dbReference>
<keyword evidence="11" id="KW-1185">Reference proteome</keyword>
<name>A0ABV6H3Q0_9ACTN</name>
<dbReference type="Gene3D" id="1.20.58.340">
    <property type="entry name" value="Magnesium transport protein CorA, transmembrane region"/>
    <property type="match status" value="2"/>
</dbReference>
<dbReference type="Proteomes" id="UP001589783">
    <property type="component" value="Unassembled WGS sequence"/>
</dbReference>
<reference evidence="10 11" key="1">
    <citation type="submission" date="2024-09" db="EMBL/GenBank/DDBJ databases">
        <authorList>
            <person name="Sun Q."/>
            <person name="Mori K."/>
        </authorList>
    </citation>
    <scope>NUCLEOTIDE SEQUENCE [LARGE SCALE GENOMIC DNA]</scope>
    <source>
        <strain evidence="10 11">CCM 7957</strain>
    </source>
</reference>
<evidence type="ECO:0000256" key="4">
    <source>
        <dbReference type="ARBA" id="ARBA00022475"/>
    </source>
</evidence>
<gene>
    <name evidence="10" type="ORF">ACFFJD_01390</name>
</gene>
<evidence type="ECO:0000313" key="11">
    <source>
        <dbReference type="Proteomes" id="UP001589783"/>
    </source>
</evidence>
<evidence type="ECO:0000256" key="7">
    <source>
        <dbReference type="ARBA" id="ARBA00023136"/>
    </source>
</evidence>
<dbReference type="InterPro" id="IPR002523">
    <property type="entry name" value="MgTranspt_CorA/ZnTranspt_ZntB"/>
</dbReference>
<dbReference type="Pfam" id="PF01544">
    <property type="entry name" value="CorA"/>
    <property type="match status" value="1"/>
</dbReference>
<dbReference type="PANTHER" id="PTHR46494:SF1">
    <property type="entry name" value="CORA FAMILY METAL ION TRANSPORTER (EUROFUNG)"/>
    <property type="match status" value="1"/>
</dbReference>
<evidence type="ECO:0000256" key="8">
    <source>
        <dbReference type="SAM" id="MobiDB-lite"/>
    </source>
</evidence>
<feature type="transmembrane region" description="Helical" evidence="9">
    <location>
        <begin position="342"/>
        <end position="362"/>
    </location>
</feature>
<dbReference type="RefSeq" id="WP_382359785.1">
    <property type="nucleotide sequence ID" value="NZ_JBHLWV010000005.1"/>
</dbReference>
<dbReference type="InterPro" id="IPR045863">
    <property type="entry name" value="CorA_TM1_TM2"/>
</dbReference>
<evidence type="ECO:0000256" key="5">
    <source>
        <dbReference type="ARBA" id="ARBA00022692"/>
    </source>
</evidence>
<dbReference type="InterPro" id="IPR045861">
    <property type="entry name" value="CorA_cytoplasmic_dom"/>
</dbReference>
<keyword evidence="3" id="KW-0813">Transport</keyword>
<keyword evidence="6 9" id="KW-1133">Transmembrane helix</keyword>
<keyword evidence="5 9" id="KW-0812">Transmembrane</keyword>
<accession>A0ABV6H3Q0</accession>
<comment type="subcellular location">
    <subcellularLocation>
        <location evidence="1">Cell membrane</location>
        <topology evidence="1">Multi-pass membrane protein</topology>
    </subcellularLocation>
</comment>
<feature type="region of interest" description="Disordered" evidence="8">
    <location>
        <begin position="1"/>
        <end position="20"/>
    </location>
</feature>
<evidence type="ECO:0000256" key="9">
    <source>
        <dbReference type="SAM" id="Phobius"/>
    </source>
</evidence>
<comment type="similarity">
    <text evidence="2">Belongs to the CorA metal ion transporter (MIT) (TC 1.A.35) family.</text>
</comment>
<dbReference type="SUPFAM" id="SSF143865">
    <property type="entry name" value="CorA soluble domain-like"/>
    <property type="match status" value="1"/>
</dbReference>
<dbReference type="PANTHER" id="PTHR46494">
    <property type="entry name" value="CORA FAMILY METAL ION TRANSPORTER (EUROFUNG)"/>
    <property type="match status" value="1"/>
</dbReference>
<sequence length="368" mass="41113">MSPLPRGSAGAGRPRPARPTVAPDRAVIDCAVYVHGRREPGFRDFTEAYAHVRATGTGFVWLGLHAPSKAQMDQVGRVFGLHALAVEDVVEAHQRPKLELYDGSVFLVLRSMSYVAHESLERANDIVDGGEIMLLAGRDFVITVRHGEHTQLAGVRARLEARPQTLAFGPAAVVHAVADHVVDTYLAVVSEMAPDVDEVEERVFTVATSDLDIDVVYLFKREVMELHRAVAPLSEPLAWLAGHDGAHPPYLRGEHAGSFREQEVQRHFRDVRDHLVTVIERIGEYDDRLTSLLHAAATKVGIQQNTDMRKISSWAAIAAVPTMVAGLYGMNFEFMPELSWRWSYPMLLLVLFVACILLWRLLHRNRWL</sequence>
<comment type="caution">
    <text evidence="10">The sequence shown here is derived from an EMBL/GenBank/DDBJ whole genome shotgun (WGS) entry which is preliminary data.</text>
</comment>
<dbReference type="Gene3D" id="3.30.460.20">
    <property type="entry name" value="CorA soluble domain-like"/>
    <property type="match status" value="1"/>
</dbReference>
<evidence type="ECO:0000256" key="1">
    <source>
        <dbReference type="ARBA" id="ARBA00004651"/>
    </source>
</evidence>